<proteinExistence type="predicted"/>
<accession>A0A8I0PI90</accession>
<gene>
    <name evidence="1" type="ORF">H4687_009230</name>
</gene>
<dbReference type="AlphaFoldDB" id="A0A8I0PI90"/>
<dbReference type="GeneID" id="86833520"/>
<dbReference type="InterPro" id="IPR027417">
    <property type="entry name" value="P-loop_NTPase"/>
</dbReference>
<dbReference type="RefSeq" id="WP_050399381.1">
    <property type="nucleotide sequence ID" value="NZ_JADBGF010000002.1"/>
</dbReference>
<evidence type="ECO:0008006" key="3">
    <source>
        <dbReference type="Google" id="ProtNLM"/>
    </source>
</evidence>
<dbReference type="EMBL" id="JADBGF010000002">
    <property type="protein sequence ID" value="MBE1603001.1"/>
    <property type="molecule type" value="Genomic_DNA"/>
</dbReference>
<dbReference type="Gene3D" id="3.40.50.300">
    <property type="entry name" value="P-loop containing nucleotide triphosphate hydrolases"/>
    <property type="match status" value="1"/>
</dbReference>
<keyword evidence="2" id="KW-1185">Reference proteome</keyword>
<comment type="caution">
    <text evidence="1">The sequence shown here is derived from an EMBL/GenBank/DDBJ whole genome shotgun (WGS) entry which is preliminary data.</text>
</comment>
<sequence>MTNTTALPKVLRLTDPGLRAQLEALPASAALIGISTDGTAIAVDVDNAPHILVCTGTGGGSTTILRTLTAQFLYQGAHALLLDATRISHLWSKELPTVTHRGNVAGIHDALVGLATELKRRTNLDGDLDDVPRLMVVFDRADDTLRHLARYWETFRQEGDPEKSPAITALEEVLYEGRQARIHVLYNGRASGGGLTPSAREQFATVVLSRVSAGTWQRLAPIAGPAPKHTAHPGRVHVVQDGTPHQTQALLLTDAEAADWLTATAAGEI</sequence>
<reference evidence="1 2" key="1">
    <citation type="submission" date="2020-10" db="EMBL/GenBank/DDBJ databases">
        <title>Sequencing the genomes of 1000 actinobacteria strains.</title>
        <authorList>
            <person name="Klenk H.-P."/>
        </authorList>
    </citation>
    <scope>NUCLEOTIDE SEQUENCE [LARGE SCALE GENOMIC DNA]</scope>
    <source>
        <strain evidence="1 2">DSM 41803</strain>
    </source>
</reference>
<name>A0A8I0PI90_9ACTN</name>
<evidence type="ECO:0000313" key="1">
    <source>
        <dbReference type="EMBL" id="MBE1603001.1"/>
    </source>
</evidence>
<dbReference type="OrthoDB" id="4338610at2"/>
<dbReference type="Proteomes" id="UP000629287">
    <property type="component" value="Unassembled WGS sequence"/>
</dbReference>
<dbReference type="SUPFAM" id="SSF52540">
    <property type="entry name" value="P-loop containing nucleoside triphosphate hydrolases"/>
    <property type="match status" value="1"/>
</dbReference>
<organism evidence="1 2">
    <name type="scientific">Streptomyces stelliscabiei</name>
    <dbReference type="NCBI Taxonomy" id="146820"/>
    <lineage>
        <taxon>Bacteria</taxon>
        <taxon>Bacillati</taxon>
        <taxon>Actinomycetota</taxon>
        <taxon>Actinomycetes</taxon>
        <taxon>Kitasatosporales</taxon>
        <taxon>Streptomycetaceae</taxon>
        <taxon>Streptomyces</taxon>
    </lineage>
</organism>
<evidence type="ECO:0000313" key="2">
    <source>
        <dbReference type="Proteomes" id="UP000629287"/>
    </source>
</evidence>
<protein>
    <recommendedName>
        <fullName evidence="3">FtsK domain-containing protein</fullName>
    </recommendedName>
</protein>